<accession>A0AA86V1G8</accession>
<dbReference type="GO" id="GO:0016020">
    <property type="term" value="C:membrane"/>
    <property type="evidence" value="ECO:0007669"/>
    <property type="project" value="UniProtKB-SubCell"/>
</dbReference>
<organism evidence="3">
    <name type="scientific">Hexamita inflata</name>
    <dbReference type="NCBI Taxonomy" id="28002"/>
    <lineage>
        <taxon>Eukaryota</taxon>
        <taxon>Metamonada</taxon>
        <taxon>Diplomonadida</taxon>
        <taxon>Hexamitidae</taxon>
        <taxon>Hexamitinae</taxon>
        <taxon>Hexamita</taxon>
    </lineage>
</organism>
<dbReference type="PANTHER" id="PTHR12300">
    <property type="entry name" value="HVA22-LIKE PROTEINS"/>
    <property type="match status" value="1"/>
</dbReference>
<reference evidence="4 5" key="2">
    <citation type="submission" date="2024-07" db="EMBL/GenBank/DDBJ databases">
        <authorList>
            <person name="Akdeniz Z."/>
        </authorList>
    </citation>
    <scope>NUCLEOTIDE SEQUENCE [LARGE SCALE GENOMIC DNA]</scope>
</reference>
<evidence type="ECO:0000256" key="2">
    <source>
        <dbReference type="SAM" id="Phobius"/>
    </source>
</evidence>
<comment type="subcellular location">
    <subcellularLocation>
        <location evidence="1">Membrane</location>
        <topology evidence="1">Multi-pass membrane protein</topology>
    </subcellularLocation>
</comment>
<dbReference type="AlphaFoldDB" id="A0AA86V1G8"/>
<dbReference type="EMBL" id="CAXDID020000015">
    <property type="protein sequence ID" value="CAL5983408.1"/>
    <property type="molecule type" value="Genomic_DNA"/>
</dbReference>
<dbReference type="Pfam" id="PF03134">
    <property type="entry name" value="TB2_DP1_HVA22"/>
    <property type="match status" value="1"/>
</dbReference>
<keyword evidence="2" id="KW-0472">Membrane</keyword>
<keyword evidence="2" id="KW-1133">Transmembrane helix</keyword>
<dbReference type="Proteomes" id="UP001642409">
    <property type="component" value="Unassembled WGS sequence"/>
</dbReference>
<name>A0AA86V1G8_9EUKA</name>
<dbReference type="EMBL" id="CATOUU010001174">
    <property type="protein sequence ID" value="CAI9976869.1"/>
    <property type="molecule type" value="Genomic_DNA"/>
</dbReference>
<comment type="caution">
    <text evidence="3">The sequence shown here is derived from an EMBL/GenBank/DDBJ whole genome shotgun (WGS) entry which is preliminary data.</text>
</comment>
<evidence type="ECO:0000313" key="5">
    <source>
        <dbReference type="Proteomes" id="UP001642409"/>
    </source>
</evidence>
<evidence type="ECO:0000313" key="4">
    <source>
        <dbReference type="EMBL" id="CAL5983408.1"/>
    </source>
</evidence>
<evidence type="ECO:0000256" key="1">
    <source>
        <dbReference type="RuleBase" id="RU362006"/>
    </source>
</evidence>
<proteinExistence type="inferred from homology"/>
<evidence type="ECO:0000313" key="3">
    <source>
        <dbReference type="EMBL" id="CAI9976869.1"/>
    </source>
</evidence>
<keyword evidence="5" id="KW-1185">Reference proteome</keyword>
<feature type="transmembrane region" description="Helical" evidence="2">
    <location>
        <begin position="7"/>
        <end position="25"/>
    </location>
</feature>
<keyword evidence="2" id="KW-0812">Transmembrane</keyword>
<reference evidence="3" key="1">
    <citation type="submission" date="2023-06" db="EMBL/GenBank/DDBJ databases">
        <authorList>
            <person name="Kurt Z."/>
        </authorList>
    </citation>
    <scope>NUCLEOTIDE SEQUENCE</scope>
</reference>
<feature type="transmembrane region" description="Helical" evidence="2">
    <location>
        <begin position="45"/>
        <end position="66"/>
    </location>
</feature>
<sequence length="151" mass="18001">MSDKTQWIGFGWISRVGQLVYGILYPTWQSLKALKSVETEDDSQWLTYWAIFGILLIVERIFQVIVHYMPMYYEMKIVLLFWLAQKNGAKQVYEKYVAKAFPIIEQFVEDSDYRMNKLKEWKNLATTKFNSLKTKFDEKSKPSTEQTDKKE</sequence>
<dbReference type="InterPro" id="IPR004345">
    <property type="entry name" value="TB2_DP1_HVA22"/>
</dbReference>
<comment type="similarity">
    <text evidence="1">Belongs to the DP1 family.</text>
</comment>
<protein>
    <submittedName>
        <fullName evidence="3">HVA22 family protein</fullName>
    </submittedName>
    <submittedName>
        <fullName evidence="4">TB2/DP1</fullName>
    </submittedName>
</protein>
<gene>
    <name evidence="3" type="ORF">HINF_LOCUS64514</name>
    <name evidence="4" type="ORF">HINF_LOCUS7615</name>
</gene>